<evidence type="ECO:0000256" key="1">
    <source>
        <dbReference type="SAM" id="Phobius"/>
    </source>
</evidence>
<accession>A0A1H3T5Q0</accession>
<protein>
    <submittedName>
        <fullName evidence="2">Uncharacterized protein</fullName>
    </submittedName>
</protein>
<evidence type="ECO:0000313" key="3">
    <source>
        <dbReference type="Proteomes" id="UP000199632"/>
    </source>
</evidence>
<keyword evidence="3" id="KW-1185">Reference proteome</keyword>
<feature type="transmembrane region" description="Helical" evidence="1">
    <location>
        <begin position="196"/>
        <end position="217"/>
    </location>
</feature>
<dbReference type="RefSeq" id="WP_090798474.1">
    <property type="nucleotide sequence ID" value="NZ_BOND01000003.1"/>
</dbReference>
<dbReference type="STRING" id="137265.SAMN05421684_5230"/>
<reference evidence="3" key="1">
    <citation type="submission" date="2016-10" db="EMBL/GenBank/DDBJ databases">
        <authorList>
            <person name="Varghese N."/>
            <person name="Submissions S."/>
        </authorList>
    </citation>
    <scope>NUCLEOTIDE SEQUENCE [LARGE SCALE GENOMIC DNA]</scope>
    <source>
        <strain evidence="3">DSM 44718</strain>
    </source>
</reference>
<proteinExistence type="predicted"/>
<dbReference type="Proteomes" id="UP000199632">
    <property type="component" value="Unassembled WGS sequence"/>
</dbReference>
<name>A0A1H3T5Q0_9ACTN</name>
<feature type="transmembrane region" description="Helical" evidence="1">
    <location>
        <begin position="223"/>
        <end position="247"/>
    </location>
</feature>
<gene>
    <name evidence="2" type="ORF">SAMN05421684_5230</name>
</gene>
<organism evidence="2 3">
    <name type="scientific">Asanoa ishikariensis</name>
    <dbReference type="NCBI Taxonomy" id="137265"/>
    <lineage>
        <taxon>Bacteria</taxon>
        <taxon>Bacillati</taxon>
        <taxon>Actinomycetota</taxon>
        <taxon>Actinomycetes</taxon>
        <taxon>Micromonosporales</taxon>
        <taxon>Micromonosporaceae</taxon>
        <taxon>Asanoa</taxon>
    </lineage>
</organism>
<dbReference type="EMBL" id="FNQB01000003">
    <property type="protein sequence ID" value="SDZ45572.1"/>
    <property type="molecule type" value="Genomic_DNA"/>
</dbReference>
<feature type="transmembrane region" description="Helical" evidence="1">
    <location>
        <begin position="155"/>
        <end position="175"/>
    </location>
</feature>
<sequence>MLDSNAVGWRERQSHRLHLWLSGLTRFVGRPHVGNGRSRFGGPSRSSRDGGVFTHTPLLLGAAPNAAVPLNHPTKTLCALVYTDDRLRDLVREHFTDRQHQSWAPCYAIDLVALLRHAALADRLYAIRDWVITTFQLLVMIIVSVAVFGPRPQGLAAVGAAFVAIAVARISMVRAKMTTRRAYDAVKQRWMKSGGNMRLVATAVVGLALAAVVLTPTGRGCGLVVIVGMVASWLVAVVVAVAARLLAVRVKVGKLTRAPALAAGFERRARSTGSANLLIYARDRAKGPRSPLGPFVGAGHQLATWRTPLVDTKRARSDDAIPHEPKPVNLGSLYDHLRTGIGTSDVTVNARVRLYVDGRSLTDSPERGPGAAAEISTENLLEASPAGPPRSVIDQSLIDQGIRTPTDYQRAYLCFEMIDRDGHVVVTTFVRAVLLDDYLHLEVATHALPEVIGRGEDEADALDRLLRRATGFDSADSADQGQEKELIPTLEAAVGRGLAVGTRTYWPTTFGAMARATWSAVRPLVRVLRGWHHSYRRRRGATFDFGAQLSFREALALGQHMHVIALGDTLDRVIRLNRRLTQSMAEFLIAHDISSADFLAKVETVINNVQNNYLNDVTAGAISFGSGPSTGTAHTSGGTPPASQSAS</sequence>
<evidence type="ECO:0000313" key="2">
    <source>
        <dbReference type="EMBL" id="SDZ45572.1"/>
    </source>
</evidence>
<feature type="transmembrane region" description="Helical" evidence="1">
    <location>
        <begin position="130"/>
        <end position="149"/>
    </location>
</feature>
<dbReference type="OrthoDB" id="3078176at2"/>
<dbReference type="AlphaFoldDB" id="A0A1H3T5Q0"/>
<keyword evidence="1" id="KW-0812">Transmembrane</keyword>
<keyword evidence="1" id="KW-0472">Membrane</keyword>
<keyword evidence="1" id="KW-1133">Transmembrane helix</keyword>